<evidence type="ECO:0000313" key="2">
    <source>
        <dbReference type="EMBL" id="KAA9130330.1"/>
    </source>
</evidence>
<organism evidence="2 3">
    <name type="scientific">Marinihelvus fidelis</name>
    <dbReference type="NCBI Taxonomy" id="2613842"/>
    <lineage>
        <taxon>Bacteria</taxon>
        <taxon>Pseudomonadati</taxon>
        <taxon>Pseudomonadota</taxon>
        <taxon>Gammaproteobacteria</taxon>
        <taxon>Chromatiales</taxon>
        <taxon>Wenzhouxiangellaceae</taxon>
        <taxon>Marinihelvus</taxon>
    </lineage>
</organism>
<feature type="transmembrane region" description="Helical" evidence="1">
    <location>
        <begin position="41"/>
        <end position="59"/>
    </location>
</feature>
<sequence length="115" mass="13310">MAGCGYPLAARWPDVSTEYQSFSEFYPFYLSEHENRTCRRLHFVGTSLGLCWFVAAVVLLNPWCLLGGLVTGYAFAWVGHFFFEHNRPATFSHPLYSFAGDWVMWKDILTGRIRF</sequence>
<dbReference type="InterPro" id="IPR009305">
    <property type="entry name" value="Mpo1-like"/>
</dbReference>
<dbReference type="PANTHER" id="PTHR34205">
    <property type="entry name" value="TRANSMEMBRANE PROTEIN"/>
    <property type="match status" value="1"/>
</dbReference>
<evidence type="ECO:0000313" key="3">
    <source>
        <dbReference type="Proteomes" id="UP000325372"/>
    </source>
</evidence>
<dbReference type="Pfam" id="PF06127">
    <property type="entry name" value="Mpo1-like"/>
    <property type="match status" value="1"/>
</dbReference>
<dbReference type="AlphaFoldDB" id="A0A5N0T5I9"/>
<keyword evidence="1" id="KW-0812">Transmembrane</keyword>
<dbReference type="EMBL" id="VYXP01000008">
    <property type="protein sequence ID" value="KAA9130330.1"/>
    <property type="molecule type" value="Genomic_DNA"/>
</dbReference>
<protein>
    <submittedName>
        <fullName evidence="2">DUF962 domain-containing protein</fullName>
    </submittedName>
</protein>
<feature type="transmembrane region" description="Helical" evidence="1">
    <location>
        <begin position="65"/>
        <end position="83"/>
    </location>
</feature>
<keyword evidence="1" id="KW-0472">Membrane</keyword>
<dbReference type="Proteomes" id="UP000325372">
    <property type="component" value="Unassembled WGS sequence"/>
</dbReference>
<keyword evidence="3" id="KW-1185">Reference proteome</keyword>
<comment type="caution">
    <text evidence="2">The sequence shown here is derived from an EMBL/GenBank/DDBJ whole genome shotgun (WGS) entry which is preliminary data.</text>
</comment>
<dbReference type="PANTHER" id="PTHR34205:SF2">
    <property type="entry name" value="DUF962 DOMAIN-CONTAINING PROTEIN"/>
    <property type="match status" value="1"/>
</dbReference>
<gene>
    <name evidence="2" type="ORF">F3N42_13415</name>
</gene>
<proteinExistence type="predicted"/>
<evidence type="ECO:0000256" key="1">
    <source>
        <dbReference type="SAM" id="Phobius"/>
    </source>
</evidence>
<accession>A0A5N0T5I9</accession>
<keyword evidence="1" id="KW-1133">Transmembrane helix</keyword>
<reference evidence="2 3" key="1">
    <citation type="submission" date="2019-09" db="EMBL/GenBank/DDBJ databases">
        <title>Wenzhouxiangella sp. Genome sequencing and assembly.</title>
        <authorList>
            <person name="Zhang R."/>
        </authorList>
    </citation>
    <scope>NUCLEOTIDE SEQUENCE [LARGE SCALE GENOMIC DNA]</scope>
    <source>
        <strain evidence="2 3">W260</strain>
    </source>
</reference>
<name>A0A5N0T5I9_9GAMM</name>